<accession>A0A9P1PSI2</accession>
<sequence length="168" mass="19859">MKVTNENIIAPSSTILYTRPTEDILASHSIEELKYKYDHANNKEKSMLEKEILKYIILTFDSKSYNSDSEYFLLSEEKSLEFASNLVLDFSKNFKLDDIQKVISDSGKLDFTAYHHKISKHETDGDNTHVYKASQHEYWNNHPYKKNYFMEKKLDILMTFMNKYFPEG</sequence>
<comment type="caution">
    <text evidence="1">The sequence shown here is derived from an EMBL/GenBank/DDBJ whole genome shotgun (WGS) entry which is preliminary data.</text>
</comment>
<dbReference type="Proteomes" id="UP000041356">
    <property type="component" value="Unassembled WGS sequence"/>
</dbReference>
<evidence type="ECO:0000313" key="1">
    <source>
        <dbReference type="EMBL" id="CNE91409.1"/>
    </source>
</evidence>
<reference evidence="1 2" key="1">
    <citation type="submission" date="2015-03" db="EMBL/GenBank/DDBJ databases">
        <authorList>
            <consortium name="Pathogen Informatics"/>
            <person name="Murphy D."/>
        </authorList>
    </citation>
    <scope>NUCLEOTIDE SEQUENCE [LARGE SCALE GENOMIC DNA]</scope>
    <source>
        <strain evidence="1 2">IP27818</strain>
    </source>
</reference>
<dbReference type="EMBL" id="CPZF01000001">
    <property type="protein sequence ID" value="CNE91409.1"/>
    <property type="molecule type" value="Genomic_DNA"/>
</dbReference>
<dbReference type="AlphaFoldDB" id="A0A9P1PSI2"/>
<name>A0A9P1PSI2_YEREN</name>
<evidence type="ECO:0000313" key="2">
    <source>
        <dbReference type="Proteomes" id="UP000041356"/>
    </source>
</evidence>
<protein>
    <submittedName>
        <fullName evidence="1">Uncharacterized protein</fullName>
    </submittedName>
</protein>
<organism evidence="1 2">
    <name type="scientific">Yersinia enterocolitica</name>
    <dbReference type="NCBI Taxonomy" id="630"/>
    <lineage>
        <taxon>Bacteria</taxon>
        <taxon>Pseudomonadati</taxon>
        <taxon>Pseudomonadota</taxon>
        <taxon>Gammaproteobacteria</taxon>
        <taxon>Enterobacterales</taxon>
        <taxon>Yersiniaceae</taxon>
        <taxon>Yersinia</taxon>
    </lineage>
</organism>
<dbReference type="RefSeq" id="WP_253276495.1">
    <property type="nucleotide sequence ID" value="NZ_CPZF01000001.1"/>
</dbReference>
<gene>
    <name evidence="1" type="ORF">ERS137939_00194</name>
</gene>
<proteinExistence type="predicted"/>